<dbReference type="GO" id="GO:0003677">
    <property type="term" value="F:DNA binding"/>
    <property type="evidence" value="ECO:0007669"/>
    <property type="project" value="InterPro"/>
</dbReference>
<evidence type="ECO:0000313" key="5">
    <source>
        <dbReference type="Proteomes" id="UP000499080"/>
    </source>
</evidence>
<dbReference type="SMART" id="SM00278">
    <property type="entry name" value="HhH1"/>
    <property type="match status" value="3"/>
</dbReference>
<keyword evidence="4" id="KW-0269">Exonuclease</keyword>
<keyword evidence="4" id="KW-0378">Hydrolase</keyword>
<dbReference type="SUPFAM" id="SSF47781">
    <property type="entry name" value="RuvA domain 2-like"/>
    <property type="match status" value="2"/>
</dbReference>
<dbReference type="GO" id="GO:0006281">
    <property type="term" value="P:DNA repair"/>
    <property type="evidence" value="ECO:0007669"/>
    <property type="project" value="InterPro"/>
</dbReference>
<keyword evidence="4" id="KW-0255">Endonuclease</keyword>
<dbReference type="SUPFAM" id="SSF56219">
    <property type="entry name" value="DNase I-like"/>
    <property type="match status" value="1"/>
</dbReference>
<dbReference type="Gene3D" id="1.10.150.280">
    <property type="entry name" value="AF1531-like domain"/>
    <property type="match status" value="1"/>
</dbReference>
<dbReference type="AlphaFoldDB" id="A0A4Y2GDY5"/>
<dbReference type="Gene3D" id="1.10.150.320">
    <property type="entry name" value="Photosystem II 12 kDa extrinsic protein"/>
    <property type="match status" value="1"/>
</dbReference>
<dbReference type="Pfam" id="PF12836">
    <property type="entry name" value="HHH_3"/>
    <property type="match status" value="2"/>
</dbReference>
<evidence type="ECO:0000256" key="2">
    <source>
        <dbReference type="SAM" id="MobiDB-lite"/>
    </source>
</evidence>
<evidence type="ECO:0000259" key="3">
    <source>
        <dbReference type="SMART" id="SM00278"/>
    </source>
</evidence>
<accession>A0A4Y2GDY5</accession>
<dbReference type="PANTHER" id="PTHR21180">
    <property type="entry name" value="ENDONUCLEASE/EXONUCLEASE/PHOSPHATASE FAMILY DOMAIN-CONTAINING PROTEIN 1"/>
    <property type="match status" value="1"/>
</dbReference>
<feature type="domain" description="Helix-hairpin-helix DNA-binding motif class 1" evidence="3">
    <location>
        <begin position="85"/>
        <end position="104"/>
    </location>
</feature>
<comment type="caution">
    <text evidence="4">The sequence shown here is derived from an EMBL/GenBank/DDBJ whole genome shotgun (WGS) entry which is preliminary data.</text>
</comment>
<protein>
    <recommendedName>
        <fullName evidence="1">Endonuclease/exonuclease/phosphatase family domain-containing protein 1</fullName>
    </recommendedName>
</protein>
<organism evidence="4 5">
    <name type="scientific">Araneus ventricosus</name>
    <name type="common">Orbweaver spider</name>
    <name type="synonym">Epeira ventricosa</name>
    <dbReference type="NCBI Taxonomy" id="182803"/>
    <lineage>
        <taxon>Eukaryota</taxon>
        <taxon>Metazoa</taxon>
        <taxon>Ecdysozoa</taxon>
        <taxon>Arthropoda</taxon>
        <taxon>Chelicerata</taxon>
        <taxon>Arachnida</taxon>
        <taxon>Araneae</taxon>
        <taxon>Araneomorphae</taxon>
        <taxon>Entelegynae</taxon>
        <taxon>Araneoidea</taxon>
        <taxon>Araneidae</taxon>
        <taxon>Araneus</taxon>
    </lineage>
</organism>
<name>A0A4Y2GDY5_ARAVE</name>
<dbReference type="PANTHER" id="PTHR21180:SF32">
    <property type="entry name" value="ENDONUCLEASE_EXONUCLEASE_PHOSPHATASE FAMILY DOMAIN-CONTAINING PROTEIN 1"/>
    <property type="match status" value="1"/>
</dbReference>
<dbReference type="EMBL" id="BGPR01001315">
    <property type="protein sequence ID" value="GBM50925.1"/>
    <property type="molecule type" value="Genomic_DNA"/>
</dbReference>
<dbReference type="Proteomes" id="UP000499080">
    <property type="component" value="Unassembled WGS sequence"/>
</dbReference>
<feature type="domain" description="Helix-hairpin-helix DNA-binding motif class 1" evidence="3">
    <location>
        <begin position="55"/>
        <end position="74"/>
    </location>
</feature>
<dbReference type="InterPro" id="IPR051675">
    <property type="entry name" value="Endo/Exo/Phosphatase_dom_1"/>
</dbReference>
<dbReference type="InterPro" id="IPR003583">
    <property type="entry name" value="Hlx-hairpin-Hlx_DNA-bd_motif"/>
</dbReference>
<dbReference type="OrthoDB" id="6237065at2759"/>
<feature type="region of interest" description="Disordered" evidence="2">
    <location>
        <begin position="221"/>
        <end position="243"/>
    </location>
</feature>
<proteinExistence type="predicted"/>
<dbReference type="InterPro" id="IPR036691">
    <property type="entry name" value="Endo/exonu/phosph_ase_sf"/>
</dbReference>
<dbReference type="InterPro" id="IPR010994">
    <property type="entry name" value="RuvA_2-like"/>
</dbReference>
<keyword evidence="4" id="KW-0540">Nuclease</keyword>
<evidence type="ECO:0000256" key="1">
    <source>
        <dbReference type="ARBA" id="ARBA00015260"/>
    </source>
</evidence>
<sequence length="623" mass="69592">MGQCISVPEKKFSIMREGSSKRFYRSKNGNLSATFHVLDSDLRWDLLNINTATEEQLMTLPGINRVTAENIIEYRQRIGGFKKVEDLALVSGVGATKLEQFRTEICVGRRKPNNGSYNSSLTQSLESLQVNDVGPRTSPSKLVNVNTANVFQLMSVPRMTQEMAANIMHYRERKGPFKTVSDLSKVKGLPPDRLAIVKMYLTTDSSVNSSSSVQSKSSQNCVYGRRPIGHRRTNSAPSGLSKLRSCDPSTKDFYELVSSLVTRPPVSEVLNFTYLNRQVLRLASWNLQDFVVQKARNPGVQEVICRSILENGFNIVAVQEIASREALSLIASELNEPKLYSVQSWKGERGKWHSLVPSHNSGDNNHQNSLMNGFLYDTSRGLQLQESAVLYLPPEKLSGLTVTCQPFFGCFKVKNLDFVVVNFSLVSETCVAKLLPSILDQLKEKIQGKKNIFLVGDFILPPGHTGNSSPLFEVLCSQGYSNLLPVENSTNNESWPEDSHIWSSLNVRKIFSGRSGVVSDGLSHLAIPDGWKWGGTVSKHFPVWAEMFTEEEPTNSNVPPLLNGIKKSPLLNTDTVSEKISAFDESEKGKYKGFWERSWPWRHHKHNIISETNSAITKENGSL</sequence>
<dbReference type="GO" id="GO:0004527">
    <property type="term" value="F:exonuclease activity"/>
    <property type="evidence" value="ECO:0007669"/>
    <property type="project" value="UniProtKB-KW"/>
</dbReference>
<reference evidence="4 5" key="1">
    <citation type="journal article" date="2019" name="Sci. Rep.">
        <title>Orb-weaving spider Araneus ventricosus genome elucidates the spidroin gene catalogue.</title>
        <authorList>
            <person name="Kono N."/>
            <person name="Nakamura H."/>
            <person name="Ohtoshi R."/>
            <person name="Moran D.A.P."/>
            <person name="Shinohara A."/>
            <person name="Yoshida Y."/>
            <person name="Fujiwara M."/>
            <person name="Mori M."/>
            <person name="Tomita M."/>
            <person name="Arakawa K."/>
        </authorList>
    </citation>
    <scope>NUCLEOTIDE SEQUENCE [LARGE SCALE GENOMIC DNA]</scope>
</reference>
<dbReference type="GO" id="GO:0005886">
    <property type="term" value="C:plasma membrane"/>
    <property type="evidence" value="ECO:0007669"/>
    <property type="project" value="TreeGrafter"/>
</dbReference>
<dbReference type="Gene3D" id="3.60.10.10">
    <property type="entry name" value="Endonuclease/exonuclease/phosphatase"/>
    <property type="match status" value="1"/>
</dbReference>
<keyword evidence="5" id="KW-1185">Reference proteome</keyword>
<dbReference type="GO" id="GO:0004519">
    <property type="term" value="F:endonuclease activity"/>
    <property type="evidence" value="ECO:0007669"/>
    <property type="project" value="UniProtKB-KW"/>
</dbReference>
<gene>
    <name evidence="4" type="primary">EEPD1_1</name>
    <name evidence="4" type="ORF">AVEN_64291_1</name>
</gene>
<feature type="domain" description="Helix-hairpin-helix DNA-binding motif class 1" evidence="3">
    <location>
        <begin position="151"/>
        <end position="170"/>
    </location>
</feature>
<evidence type="ECO:0000313" key="4">
    <source>
        <dbReference type="EMBL" id="GBM50925.1"/>
    </source>
</evidence>